<feature type="compositionally biased region" description="Basic and acidic residues" evidence="2">
    <location>
        <begin position="46"/>
        <end position="58"/>
    </location>
</feature>
<keyword evidence="1" id="KW-0175">Coiled coil</keyword>
<reference evidence="3" key="1">
    <citation type="submission" date="2025-08" db="UniProtKB">
        <authorList>
            <consortium name="RefSeq"/>
        </authorList>
    </citation>
    <scope>IDENTIFICATION</scope>
</reference>
<feature type="region of interest" description="Disordered" evidence="2">
    <location>
        <begin position="335"/>
        <end position="359"/>
    </location>
</feature>
<dbReference type="AlphaFoldDB" id="A0A1S3ZQF2"/>
<dbReference type="PaxDb" id="4097-A0A1S3ZQF2"/>
<evidence type="ECO:0000313" key="3">
    <source>
        <dbReference type="RefSeq" id="XP_016466478.1"/>
    </source>
</evidence>
<protein>
    <submittedName>
        <fullName evidence="3">Uncharacterized protein</fullName>
    </submittedName>
</protein>
<sequence>MMDSVQKLRDEEEEEEKNASALTVRPRKAVEITKPSEPTVAAKIKPRVEEASKKKSGEDPELPEVEIVSRPSATTPDGAGSETPKIDQSVPSDLLGAMTAGHLPSLPTFSEEALREARELKTPDIGGGSSEGDPFRDCFTGVDDASNISDASILIKEAQRLLSRDLQADLAKAREEEAELDKQVSVLLIKYGIDPTVKANTSLSQLQQKVESIVLFRGEVDQLKADCDRWKENMDRLAAEKEITLAKLLSSEVQLRGVKEKSSAQAKRIEELETGLAEAKAEIEKTKVMADKSIAMYRADVEAAQIQLREASDRERWIIDSIARAKVLEDEAKQLASFDDEDDDEEDSRGGSDEGPEGEVAPPLLVLIASWFDSSVACRNLALGSSTSIGIKASEPYTKKNGVAPVLDFGVVRYA</sequence>
<organism evidence="3">
    <name type="scientific">Nicotiana tabacum</name>
    <name type="common">Common tobacco</name>
    <dbReference type="NCBI Taxonomy" id="4097"/>
    <lineage>
        <taxon>Eukaryota</taxon>
        <taxon>Viridiplantae</taxon>
        <taxon>Streptophyta</taxon>
        <taxon>Embryophyta</taxon>
        <taxon>Tracheophyta</taxon>
        <taxon>Spermatophyta</taxon>
        <taxon>Magnoliopsida</taxon>
        <taxon>eudicotyledons</taxon>
        <taxon>Gunneridae</taxon>
        <taxon>Pentapetalae</taxon>
        <taxon>asterids</taxon>
        <taxon>lamiids</taxon>
        <taxon>Solanales</taxon>
        <taxon>Solanaceae</taxon>
        <taxon>Nicotianoideae</taxon>
        <taxon>Nicotianeae</taxon>
        <taxon>Nicotiana</taxon>
    </lineage>
</organism>
<proteinExistence type="predicted"/>
<feature type="compositionally biased region" description="Acidic residues" evidence="2">
    <location>
        <begin position="338"/>
        <end position="347"/>
    </location>
</feature>
<dbReference type="OrthoDB" id="1243209at2759"/>
<feature type="region of interest" description="Disordered" evidence="2">
    <location>
        <begin position="1"/>
        <end position="89"/>
    </location>
</feature>
<name>A0A1S3ZQF2_TOBAC</name>
<evidence type="ECO:0000256" key="1">
    <source>
        <dbReference type="SAM" id="Coils"/>
    </source>
</evidence>
<dbReference type="RefSeq" id="XP_016466478.1">
    <property type="nucleotide sequence ID" value="XM_016610992.1"/>
</dbReference>
<feature type="coiled-coil region" evidence="1">
    <location>
        <begin position="156"/>
        <end position="183"/>
    </location>
</feature>
<gene>
    <name evidence="3" type="primary">LOC107789217</name>
</gene>
<feature type="coiled-coil region" evidence="1">
    <location>
        <begin position="220"/>
        <end position="314"/>
    </location>
</feature>
<feature type="compositionally biased region" description="Basic and acidic residues" evidence="2">
    <location>
        <begin position="1"/>
        <end position="10"/>
    </location>
</feature>
<dbReference type="KEGG" id="nta:107789217"/>
<accession>A0A1S3ZQF2</accession>
<evidence type="ECO:0000256" key="2">
    <source>
        <dbReference type="SAM" id="MobiDB-lite"/>
    </source>
</evidence>